<dbReference type="FunCoup" id="A0A5F9C6N5">
    <property type="interactions" value="3"/>
</dbReference>
<dbReference type="GeneTree" id="ENSGT00740000117161"/>
<dbReference type="AlphaFoldDB" id="A0A5F9C6N5"/>
<evidence type="ECO:0000313" key="1">
    <source>
        <dbReference type="Ensembl" id="ENSOCUP00000028714.1"/>
    </source>
</evidence>
<gene>
    <name evidence="1" type="primary">DPEP2NB</name>
</gene>
<dbReference type="Bgee" id="ENSOCUG00000033374">
    <property type="expression patterns" value="Expressed in zone of skin and 16 other cell types or tissues"/>
</dbReference>
<protein>
    <submittedName>
        <fullName evidence="1">DPEP2 neighbor</fullName>
    </submittedName>
</protein>
<dbReference type="EMBL" id="AAGW02067931">
    <property type="status" value="NOT_ANNOTATED_CDS"/>
    <property type="molecule type" value="Genomic_DNA"/>
</dbReference>
<evidence type="ECO:0000313" key="2">
    <source>
        <dbReference type="Proteomes" id="UP000001811"/>
    </source>
</evidence>
<organism evidence="1 2">
    <name type="scientific">Oryctolagus cuniculus</name>
    <name type="common">Rabbit</name>
    <dbReference type="NCBI Taxonomy" id="9986"/>
    <lineage>
        <taxon>Eukaryota</taxon>
        <taxon>Metazoa</taxon>
        <taxon>Chordata</taxon>
        <taxon>Craniata</taxon>
        <taxon>Vertebrata</taxon>
        <taxon>Euteleostomi</taxon>
        <taxon>Mammalia</taxon>
        <taxon>Eutheria</taxon>
        <taxon>Euarchontoglires</taxon>
        <taxon>Glires</taxon>
        <taxon>Lagomorpha</taxon>
        <taxon>Leporidae</taxon>
        <taxon>Oryctolagus</taxon>
    </lineage>
</organism>
<reference evidence="1" key="3">
    <citation type="submission" date="2025-09" db="UniProtKB">
        <authorList>
            <consortium name="Ensembl"/>
        </authorList>
    </citation>
    <scope>IDENTIFICATION</scope>
    <source>
        <strain evidence="1">Thorbecke</strain>
    </source>
</reference>
<reference evidence="1" key="2">
    <citation type="submission" date="2025-08" db="UniProtKB">
        <authorList>
            <consortium name="Ensembl"/>
        </authorList>
    </citation>
    <scope>IDENTIFICATION</scope>
    <source>
        <strain evidence="1">Thorbecke</strain>
    </source>
</reference>
<dbReference type="InParanoid" id="A0A5F9C6N5"/>
<proteinExistence type="predicted"/>
<reference evidence="1 2" key="1">
    <citation type="journal article" date="2011" name="Nature">
        <title>A high-resolution map of human evolutionary constraint using 29 mammals.</title>
        <authorList>
            <person name="Lindblad-Toh K."/>
            <person name="Garber M."/>
            <person name="Zuk O."/>
            <person name="Lin M.F."/>
            <person name="Parker B.J."/>
            <person name="Washietl S."/>
            <person name="Kheradpour P."/>
            <person name="Ernst J."/>
            <person name="Jordan G."/>
            <person name="Mauceli E."/>
            <person name="Ward L.D."/>
            <person name="Lowe C.B."/>
            <person name="Holloway A.K."/>
            <person name="Clamp M."/>
            <person name="Gnerre S."/>
            <person name="Alfoldi J."/>
            <person name="Beal K."/>
            <person name="Chang J."/>
            <person name="Clawson H."/>
            <person name="Cuff J."/>
            <person name="Di Palma F."/>
            <person name="Fitzgerald S."/>
            <person name="Flicek P."/>
            <person name="Guttman M."/>
            <person name="Hubisz M.J."/>
            <person name="Jaffe D.B."/>
            <person name="Jungreis I."/>
            <person name="Kent W.J."/>
            <person name="Kostka D."/>
            <person name="Lara M."/>
            <person name="Martins A.L."/>
            <person name="Massingham T."/>
            <person name="Moltke I."/>
            <person name="Raney B.J."/>
            <person name="Rasmussen M.D."/>
            <person name="Robinson J."/>
            <person name="Stark A."/>
            <person name="Vilella A.J."/>
            <person name="Wen J."/>
            <person name="Xie X."/>
            <person name="Zody M.C."/>
            <person name="Baldwin J."/>
            <person name="Bloom T."/>
            <person name="Chin C.W."/>
            <person name="Heiman D."/>
            <person name="Nicol R."/>
            <person name="Nusbaum C."/>
            <person name="Young S."/>
            <person name="Wilkinson J."/>
            <person name="Worley K.C."/>
            <person name="Kovar C.L."/>
            <person name="Muzny D.M."/>
            <person name="Gibbs R.A."/>
            <person name="Cree A."/>
            <person name="Dihn H.H."/>
            <person name="Fowler G."/>
            <person name="Jhangiani S."/>
            <person name="Joshi V."/>
            <person name="Lee S."/>
            <person name="Lewis L.R."/>
            <person name="Nazareth L.V."/>
            <person name="Okwuonu G."/>
            <person name="Santibanez J."/>
            <person name="Warren W.C."/>
            <person name="Mardis E.R."/>
            <person name="Weinstock G.M."/>
            <person name="Wilson R.K."/>
            <person name="Delehaunty K."/>
            <person name="Dooling D."/>
            <person name="Fronik C."/>
            <person name="Fulton L."/>
            <person name="Fulton B."/>
            <person name="Graves T."/>
            <person name="Minx P."/>
            <person name="Sodergren E."/>
            <person name="Birney E."/>
            <person name="Margulies E.H."/>
            <person name="Herrero J."/>
            <person name="Green E.D."/>
            <person name="Haussler D."/>
            <person name="Siepel A."/>
            <person name="Goldman N."/>
            <person name="Pollard K.S."/>
            <person name="Pedersen J.S."/>
            <person name="Lander E.S."/>
            <person name="Kellis M."/>
        </authorList>
    </citation>
    <scope>NUCLEOTIDE SEQUENCE [LARGE SCALE GENOMIC DNA]</scope>
    <source>
        <strain evidence="1 2">Thorbecke inbred</strain>
    </source>
</reference>
<name>A0A5F9C6N5_RABIT</name>
<accession>A0A5F9C6N5</accession>
<keyword evidence="2" id="KW-1185">Reference proteome</keyword>
<dbReference type="Ensembl" id="ENSOCUT00000048749.1">
    <property type="protein sequence ID" value="ENSOCUP00000028714.1"/>
    <property type="gene ID" value="ENSOCUG00000033374.1"/>
</dbReference>
<dbReference type="Proteomes" id="UP000001811">
    <property type="component" value="Chromosome 5"/>
</dbReference>
<sequence>SEQILYIHPNLSCVPWEGSAAAVVPPTSLPVCGLSHIFYRGCRETQVGWDGETYCLVCGFQVYGDASLAKSRTEKPLLCWASKRPQALAELDKVLSCSVPKTWHLRRGNKISPQKLVGR</sequence>